<dbReference type="KEGG" id="mvs:MVIS_2750"/>
<dbReference type="InterPro" id="IPR012349">
    <property type="entry name" value="Split_barrel_FMN-bd"/>
</dbReference>
<dbReference type="PANTHER" id="PTHR35802:SF1">
    <property type="entry name" value="PROTEASE SYNTHASE AND SPORULATION PROTEIN PAI 2"/>
    <property type="match status" value="1"/>
</dbReference>
<dbReference type="STRING" id="80854.MVIS_2750"/>
<dbReference type="OrthoDB" id="9794948at2"/>
<gene>
    <name evidence="1" type="ORF">MT2528_4261</name>
    <name evidence="2" type="ORF">NVI5450_4153</name>
</gene>
<proteinExistence type="predicted"/>
<reference evidence="1 3" key="1">
    <citation type="submission" date="2016-11" db="EMBL/GenBank/DDBJ databases">
        <authorList>
            <person name="Klemetsen T."/>
        </authorList>
    </citation>
    <scope>NUCLEOTIDE SEQUENCE [LARGE SCALE GENOMIC DNA]</scope>
    <source>
        <strain evidence="1">MT 2528</strain>
    </source>
</reference>
<evidence type="ECO:0008006" key="5">
    <source>
        <dbReference type="Google" id="ProtNLM"/>
    </source>
</evidence>
<sequence length="164" mass="18631">MYEIKEHPLATLVFIDAKNILNISHIPFHLSADARYLIGHVSNRHALAKKLKGQACDREGVDLNLVFHGESRYMSPNDVAPCERKPQTVPTWKYSNTHVVGVAVEIVDIKDKYQQMVLTSAYFEQNQMTPWTMDKVPRTAVSHMLNAITVFKVSIIELNSILKV</sequence>
<dbReference type="EMBL" id="FPLJ01000113">
    <property type="protein sequence ID" value="SGZ01621.1"/>
    <property type="molecule type" value="Genomic_DNA"/>
</dbReference>
<dbReference type="GeneID" id="61297914"/>
<dbReference type="Proteomes" id="UP000182660">
    <property type="component" value="Unassembled WGS sequence"/>
</dbReference>
<evidence type="ECO:0000313" key="1">
    <source>
        <dbReference type="EMBL" id="SGZ01621.1"/>
    </source>
</evidence>
<evidence type="ECO:0000313" key="3">
    <source>
        <dbReference type="Proteomes" id="UP000182660"/>
    </source>
</evidence>
<dbReference type="InterPro" id="IPR007396">
    <property type="entry name" value="TR_PAI2-type"/>
</dbReference>
<dbReference type="Proteomes" id="UP000183794">
    <property type="component" value="Unassembled WGS sequence"/>
</dbReference>
<dbReference type="AlphaFoldDB" id="A0A090KA09"/>
<dbReference type="PANTHER" id="PTHR35802">
    <property type="entry name" value="PROTEASE SYNTHASE AND SPORULATION PROTEIN PAI 2"/>
    <property type="match status" value="1"/>
</dbReference>
<evidence type="ECO:0000313" key="4">
    <source>
        <dbReference type="Proteomes" id="UP000183794"/>
    </source>
</evidence>
<organism evidence="2 4">
    <name type="scientific">Moritella viscosa</name>
    <dbReference type="NCBI Taxonomy" id="80854"/>
    <lineage>
        <taxon>Bacteria</taxon>
        <taxon>Pseudomonadati</taxon>
        <taxon>Pseudomonadota</taxon>
        <taxon>Gammaproteobacteria</taxon>
        <taxon>Alteromonadales</taxon>
        <taxon>Moritellaceae</taxon>
        <taxon>Moritella</taxon>
    </lineage>
</organism>
<dbReference type="SUPFAM" id="SSF50475">
    <property type="entry name" value="FMN-binding split barrel"/>
    <property type="match status" value="1"/>
</dbReference>
<keyword evidence="3" id="KW-1185">Reference proteome</keyword>
<dbReference type="PATRIC" id="fig|80854.5.peg.2921"/>
<dbReference type="EMBL" id="FPLD01000121">
    <property type="protein sequence ID" value="SGZ15286.1"/>
    <property type="molecule type" value="Genomic_DNA"/>
</dbReference>
<name>A0A090KA09_9GAMM</name>
<evidence type="ECO:0000313" key="2">
    <source>
        <dbReference type="EMBL" id="SGZ15286.1"/>
    </source>
</evidence>
<protein>
    <recommendedName>
        <fullName evidence="5">Negative transcriptional regulator</fullName>
    </recommendedName>
</protein>
<dbReference type="HOGENOM" id="CLU_065853_3_0_6"/>
<dbReference type="Gene3D" id="2.30.110.10">
    <property type="entry name" value="Electron Transport, Fmn-binding Protein, Chain A"/>
    <property type="match status" value="1"/>
</dbReference>
<accession>A0A090KA09</accession>
<dbReference type="Pfam" id="PF04299">
    <property type="entry name" value="FMN_bind_2"/>
    <property type="match status" value="1"/>
</dbReference>
<reference evidence="2 4" key="2">
    <citation type="submission" date="2016-11" db="EMBL/GenBank/DDBJ databases">
        <authorList>
            <person name="Jaros S."/>
            <person name="Januszkiewicz K."/>
            <person name="Wedrychowicz H."/>
        </authorList>
    </citation>
    <scope>NUCLEOTIDE SEQUENCE [LARGE SCALE GENOMIC DNA]</scope>
    <source>
        <strain evidence="2">NVI 5450</strain>
    </source>
</reference>
<dbReference type="RefSeq" id="WP_052678347.1">
    <property type="nucleotide sequence ID" value="NZ_CAWQZC010000009.1"/>
</dbReference>